<reference evidence="3" key="1">
    <citation type="journal article" date="2019" name="Int. J. Syst. Evol. Microbiol.">
        <title>The Global Catalogue of Microorganisms (GCM) 10K type strain sequencing project: providing services to taxonomists for standard genome sequencing and annotation.</title>
        <authorList>
            <consortium name="The Broad Institute Genomics Platform"/>
            <consortium name="The Broad Institute Genome Sequencing Center for Infectious Disease"/>
            <person name="Wu L."/>
            <person name="Ma J."/>
        </authorList>
    </citation>
    <scope>NUCLEOTIDE SEQUENCE [LARGE SCALE GENOMIC DNA]</scope>
    <source>
        <strain evidence="3">CCM 8875</strain>
    </source>
</reference>
<evidence type="ECO:0000256" key="1">
    <source>
        <dbReference type="SAM" id="MobiDB-lite"/>
    </source>
</evidence>
<gene>
    <name evidence="2" type="ORF">ACFQ5P_20195</name>
</gene>
<dbReference type="Proteomes" id="UP001597302">
    <property type="component" value="Unassembled WGS sequence"/>
</dbReference>
<accession>A0ABW4E379</accession>
<proteinExistence type="predicted"/>
<comment type="caution">
    <text evidence="2">The sequence shown here is derived from an EMBL/GenBank/DDBJ whole genome shotgun (WGS) entry which is preliminary data.</text>
</comment>
<dbReference type="InterPro" id="IPR001646">
    <property type="entry name" value="5peptide_repeat"/>
</dbReference>
<keyword evidence="3" id="KW-1185">Reference proteome</keyword>
<dbReference type="SUPFAM" id="SSF141571">
    <property type="entry name" value="Pentapeptide repeat-like"/>
    <property type="match status" value="1"/>
</dbReference>
<evidence type="ECO:0000313" key="3">
    <source>
        <dbReference type="Proteomes" id="UP001597302"/>
    </source>
</evidence>
<sequence>MRSEASLQELLDPGDIEAAFEGVAATSGEFWEACVALCLDPARDFRFSNLRDTDFSRADLRGFDFRGADLRGGYGADIIFDSSTNFDGADLQGSCFATYYREFSLFRENPMAIRMYRTLLEGDPFEISGWLHERYRNRRERHSILKKADQETAAILCQKLLADDIDLTKRTDLFYFLRSITNSRTELHELMLSIFARQSENTSLIEKFTTIASSLHADDPDVRAFIVQLCTAKSPRVRLSAFKASANTGIFMQDFEGMKGLFLRPENAGLRKQLIHEAAIGLGRHHVAAINRAALLDDVEGEDVLDLSELFDDAAGAQISAAIMHRLEAIEARLNPDAPSKKKISTKTSLVSTAIINERQAEVLCSAPVLRTIFARDDPARSMAAKARLAARREREQKNGAARSEHLEHEALQLRLDGQPALLPK</sequence>
<dbReference type="Gene3D" id="2.160.20.80">
    <property type="entry name" value="E3 ubiquitin-protein ligase SopA"/>
    <property type="match status" value="1"/>
</dbReference>
<feature type="compositionally biased region" description="Basic and acidic residues" evidence="1">
    <location>
        <begin position="392"/>
        <end position="412"/>
    </location>
</feature>
<organism evidence="2 3">
    <name type="scientific">Paracoccus nototheniae</name>
    <dbReference type="NCBI Taxonomy" id="2489002"/>
    <lineage>
        <taxon>Bacteria</taxon>
        <taxon>Pseudomonadati</taxon>
        <taxon>Pseudomonadota</taxon>
        <taxon>Alphaproteobacteria</taxon>
        <taxon>Rhodobacterales</taxon>
        <taxon>Paracoccaceae</taxon>
        <taxon>Paracoccus</taxon>
    </lineage>
</organism>
<protein>
    <submittedName>
        <fullName evidence="2">Pentapeptide repeat-containing protein</fullName>
    </submittedName>
</protein>
<evidence type="ECO:0000313" key="2">
    <source>
        <dbReference type="EMBL" id="MFD1483616.1"/>
    </source>
</evidence>
<dbReference type="Pfam" id="PF00805">
    <property type="entry name" value="Pentapeptide"/>
    <property type="match status" value="1"/>
</dbReference>
<dbReference type="RefSeq" id="WP_207392220.1">
    <property type="nucleotide sequence ID" value="NZ_CBCSAJ010000040.1"/>
</dbReference>
<feature type="region of interest" description="Disordered" evidence="1">
    <location>
        <begin position="392"/>
        <end position="425"/>
    </location>
</feature>
<name>A0ABW4E379_9RHOB</name>
<dbReference type="EMBL" id="JBHTOQ010000090">
    <property type="protein sequence ID" value="MFD1483616.1"/>
    <property type="molecule type" value="Genomic_DNA"/>
</dbReference>